<reference evidence="2 3" key="1">
    <citation type="journal article" date="2015" name="Genome Biol. Evol.">
        <title>Phylogenomic analyses indicate that early fungi evolved digesting cell walls of algal ancestors of land plants.</title>
        <authorList>
            <person name="Chang Y."/>
            <person name="Wang S."/>
            <person name="Sekimoto S."/>
            <person name="Aerts A.L."/>
            <person name="Choi C."/>
            <person name="Clum A."/>
            <person name="LaButti K.M."/>
            <person name="Lindquist E.A."/>
            <person name="Yee Ngan C."/>
            <person name="Ohm R.A."/>
            <person name="Salamov A.A."/>
            <person name="Grigoriev I.V."/>
            <person name="Spatafora J.W."/>
            <person name="Berbee M.L."/>
        </authorList>
    </citation>
    <scope>NUCLEOTIDE SEQUENCE [LARGE SCALE GENOMIC DNA]</scope>
    <source>
        <strain evidence="2 3">NRRL 1564</strain>
    </source>
</reference>
<name>A0A2G5B7U2_COERN</name>
<evidence type="ECO:0000313" key="2">
    <source>
        <dbReference type="EMBL" id="PIA15052.1"/>
    </source>
</evidence>
<organism evidence="2 3">
    <name type="scientific">Coemansia reversa (strain ATCC 12441 / NRRL 1564)</name>
    <dbReference type="NCBI Taxonomy" id="763665"/>
    <lineage>
        <taxon>Eukaryota</taxon>
        <taxon>Fungi</taxon>
        <taxon>Fungi incertae sedis</taxon>
        <taxon>Zoopagomycota</taxon>
        <taxon>Kickxellomycotina</taxon>
        <taxon>Kickxellomycetes</taxon>
        <taxon>Kickxellales</taxon>
        <taxon>Kickxellaceae</taxon>
        <taxon>Coemansia</taxon>
    </lineage>
</organism>
<accession>A0A2G5B7U2</accession>
<protein>
    <submittedName>
        <fullName evidence="2">Uncharacterized protein</fullName>
    </submittedName>
</protein>
<evidence type="ECO:0000256" key="1">
    <source>
        <dbReference type="SAM" id="MobiDB-lite"/>
    </source>
</evidence>
<dbReference type="OrthoDB" id="5584559at2759"/>
<evidence type="ECO:0000313" key="3">
    <source>
        <dbReference type="Proteomes" id="UP000242474"/>
    </source>
</evidence>
<proteinExistence type="predicted"/>
<sequence length="82" mass="9407">MFKCTCCGYECDCMDLYYDHLMFDARHREMAQREAATKKATQPSKRLGAGSRRKSSSLLIRKQSSEPSLESKRPLLYSSTGY</sequence>
<dbReference type="EMBL" id="KZ303510">
    <property type="protein sequence ID" value="PIA15052.1"/>
    <property type="molecule type" value="Genomic_DNA"/>
</dbReference>
<dbReference type="Proteomes" id="UP000242474">
    <property type="component" value="Unassembled WGS sequence"/>
</dbReference>
<gene>
    <name evidence="2" type="ORF">COEREDRAFT_82262</name>
</gene>
<dbReference type="AlphaFoldDB" id="A0A2G5B7U2"/>
<keyword evidence="3" id="KW-1185">Reference proteome</keyword>
<feature type="region of interest" description="Disordered" evidence="1">
    <location>
        <begin position="34"/>
        <end position="82"/>
    </location>
</feature>